<dbReference type="Proteomes" id="UP000256379">
    <property type="component" value="Unassembled WGS sequence"/>
</dbReference>
<gene>
    <name evidence="1" type="ORF">CQA53_03605</name>
</gene>
<protein>
    <submittedName>
        <fullName evidence="1">Uncharacterized protein</fullName>
    </submittedName>
</protein>
<evidence type="ECO:0000313" key="1">
    <source>
        <dbReference type="EMBL" id="RDU66563.1"/>
    </source>
</evidence>
<evidence type="ECO:0000313" key="2">
    <source>
        <dbReference type="Proteomes" id="UP000256379"/>
    </source>
</evidence>
<comment type="caution">
    <text evidence="1">The sequence shown here is derived from an EMBL/GenBank/DDBJ whole genome shotgun (WGS) entry which is preliminary data.</text>
</comment>
<accession>A0A3D8IN73</accession>
<proteinExistence type="predicted"/>
<organism evidence="1 2">
    <name type="scientific">Helicobacter didelphidarum</name>
    <dbReference type="NCBI Taxonomy" id="2040648"/>
    <lineage>
        <taxon>Bacteria</taxon>
        <taxon>Pseudomonadati</taxon>
        <taxon>Campylobacterota</taxon>
        <taxon>Epsilonproteobacteria</taxon>
        <taxon>Campylobacterales</taxon>
        <taxon>Helicobacteraceae</taxon>
        <taxon>Helicobacter</taxon>
    </lineage>
</organism>
<dbReference type="AlphaFoldDB" id="A0A3D8IN73"/>
<name>A0A3D8IN73_9HELI</name>
<reference evidence="1 2" key="1">
    <citation type="submission" date="2018-04" db="EMBL/GenBank/DDBJ databases">
        <title>Novel Campyloabacter and Helicobacter Species and Strains.</title>
        <authorList>
            <person name="Mannion A.J."/>
            <person name="Shen Z."/>
            <person name="Fox J.G."/>
        </authorList>
    </citation>
    <scope>NUCLEOTIDE SEQUENCE [LARGE SCALE GENOMIC DNA]</scope>
    <source>
        <strain evidence="1 2">MIT 17-337</strain>
    </source>
</reference>
<keyword evidence="2" id="KW-1185">Reference proteome</keyword>
<dbReference type="EMBL" id="NXLQ01000004">
    <property type="protein sequence ID" value="RDU66563.1"/>
    <property type="molecule type" value="Genomic_DNA"/>
</dbReference>
<sequence length="76" mass="9312">MQDLLEEIQELELEILDMFEVIFHFINLKKERLQDALQYYMQILESQNENTPYNAQHIIEIIKIIQTQKPEWFSNQ</sequence>